<dbReference type="GO" id="GO:0005737">
    <property type="term" value="C:cytoplasm"/>
    <property type="evidence" value="ECO:0007669"/>
    <property type="project" value="TreeGrafter"/>
</dbReference>
<evidence type="ECO:0000256" key="2">
    <source>
        <dbReference type="ARBA" id="ARBA00022737"/>
    </source>
</evidence>
<name>A0A3P3YWY0_LEIBR</name>
<dbReference type="InterPro" id="IPR001611">
    <property type="entry name" value="Leu-rich_rpt"/>
</dbReference>
<keyword evidence="2" id="KW-0677">Repeat</keyword>
<dbReference type="InterPro" id="IPR032675">
    <property type="entry name" value="LRR_dom_sf"/>
</dbReference>
<dbReference type="SMART" id="SM00365">
    <property type="entry name" value="LRR_SD22"/>
    <property type="match status" value="2"/>
</dbReference>
<protein>
    <submittedName>
        <fullName evidence="4">Leucine_Rich_Repeat</fullName>
    </submittedName>
</protein>
<feature type="region of interest" description="Disordered" evidence="3">
    <location>
        <begin position="254"/>
        <end position="286"/>
    </location>
</feature>
<dbReference type="PROSITE" id="PS51450">
    <property type="entry name" value="LRR"/>
    <property type="match status" value="2"/>
</dbReference>
<dbReference type="SUPFAM" id="SSF52075">
    <property type="entry name" value="Outer arm dynein light chain 1"/>
    <property type="match status" value="1"/>
</dbReference>
<organism evidence="4 5">
    <name type="scientific">Leishmania braziliensis MHOM/BR/75/M2904</name>
    <dbReference type="NCBI Taxonomy" id="420245"/>
    <lineage>
        <taxon>Eukaryota</taxon>
        <taxon>Discoba</taxon>
        <taxon>Euglenozoa</taxon>
        <taxon>Kinetoplastea</taxon>
        <taxon>Metakinetoplastina</taxon>
        <taxon>Trypanosomatida</taxon>
        <taxon>Trypanosomatidae</taxon>
        <taxon>Leishmaniinae</taxon>
        <taxon>Leishmania</taxon>
        <taxon>Leishmania braziliensis species complex</taxon>
    </lineage>
</organism>
<feature type="compositionally biased region" description="Basic and acidic residues" evidence="3">
    <location>
        <begin position="620"/>
        <end position="631"/>
    </location>
</feature>
<evidence type="ECO:0000313" key="5">
    <source>
        <dbReference type="Proteomes" id="UP000319462"/>
    </source>
</evidence>
<feature type="compositionally biased region" description="Low complexity" evidence="3">
    <location>
        <begin position="658"/>
        <end position="672"/>
    </location>
</feature>
<dbReference type="PANTHER" id="PTHR15454">
    <property type="entry name" value="NISCHARIN RELATED"/>
    <property type="match status" value="1"/>
</dbReference>
<feature type="region of interest" description="Disordered" evidence="3">
    <location>
        <begin position="322"/>
        <end position="391"/>
    </location>
</feature>
<reference evidence="4 5" key="1">
    <citation type="submission" date="2018-09" db="EMBL/GenBank/DDBJ databases">
        <authorList>
            <person name="Peiro R."/>
            <person name="Begona"/>
            <person name="Cbmso G."/>
            <person name="Lopez M."/>
            <person name="Gonzalez S."/>
        </authorList>
    </citation>
    <scope>NUCLEOTIDE SEQUENCE [LARGE SCALE GENOMIC DNA]</scope>
</reference>
<feature type="region of interest" description="Disordered" evidence="3">
    <location>
        <begin position="652"/>
        <end position="683"/>
    </location>
</feature>
<evidence type="ECO:0000256" key="1">
    <source>
        <dbReference type="ARBA" id="ARBA00022614"/>
    </source>
</evidence>
<accession>A0A3P3YWY0</accession>
<dbReference type="EMBL" id="LS997602">
    <property type="protein sequence ID" value="SYZ62475.1"/>
    <property type="molecule type" value="Genomic_DNA"/>
</dbReference>
<feature type="compositionally biased region" description="Low complexity" evidence="3">
    <location>
        <begin position="452"/>
        <end position="470"/>
    </location>
</feature>
<evidence type="ECO:0000256" key="3">
    <source>
        <dbReference type="SAM" id="MobiDB-lite"/>
    </source>
</evidence>
<feature type="region of interest" description="Disordered" evidence="3">
    <location>
        <begin position="444"/>
        <end position="479"/>
    </location>
</feature>
<evidence type="ECO:0000313" key="4">
    <source>
        <dbReference type="EMBL" id="SYZ62475.1"/>
    </source>
</evidence>
<dbReference type="PANTHER" id="PTHR15454:SF56">
    <property type="entry name" value="PROTEIN PHOSPHATASE 1 REGULATORY SUBUNIT 7-RELATED"/>
    <property type="match status" value="1"/>
</dbReference>
<feature type="compositionally biased region" description="Basic and acidic residues" evidence="3">
    <location>
        <begin position="322"/>
        <end position="334"/>
    </location>
</feature>
<proteinExistence type="predicted"/>
<keyword evidence="1" id="KW-0433">Leucine-rich repeat</keyword>
<sequence length="911" mass="97402">MSVTASSSRGSGGSEEVEVCGRGRGIRAIDLPAVFSTPQEREMLCAITAFDLSRNELQELTNLQPLRSLTRLNASYNRISLVDGLPLRLTQLNLAHNKLEHLDYVSPLVHLRELDVSFNRLTSLAGLHPRLPLEVLRADDNRIDSTNGLKELRTLRIASLSNNYVEDVDELLFVSTTPSLQLLNLVGNPVTRARRYRQALAALQPSLVSLDGAPLTRADDYENAAQTSRMSNCAVPQAAAQAPLLLVTPKMATTEPQPTLAGGSQGTAREAPAAVKPPKTHPTAMMTLGRIGNDSSLRRGRCDGAAQSVAAHASIDASSIHLDDSFNTRPREQPQRLVKRSTANPTTKTLRPPAMAVSRAAPSSSLSAGAEPRHDHSVAAEPPRYPCGSPVRAEKCTKAAYGTTDDEPPVVEASCRSCPVPDASLRTPEQGSRQVGYALLHTTPATGGAANRFRSGGRPRPLPSSSSPQRNVPPQQDLDSTTAQLHDSLVAKEQLEKECQTLRRACKRVEGQLTEARRVISQQLAELSQLRLERDALRQSEGTMLERLEKEKRSGRTRASHHSDEVATLQAQYERMKTFYETQLADTRRELAAERARLLRCSNSGSSGERRVVATDSDEAAERGPRSRFSDGGRCAGAAAGSAKVELTAVASANPSGSLSPASRPTPSSPTKTGDHEPGAAAPLTDPVAQQLISWLCASLTRDQHAVEGNENLNATAVVSELRRSLLCDPSASTALANQDHQSKLQESTDVAMDGVDTRASVARRVLEMFIAQHIGQPTGPPQQIVDNNARAQSPAPAVVLVDTPPRHNVDGGAVSQACEAVKNTEAGESAVACLLPPRFPSPLRSSSAPPAAIISVKGDDDDDADTDTEVTVMISAPASPPPSPSSREKRVNVAKEMLKGMESLFDSGAA</sequence>
<feature type="region of interest" description="Disordered" evidence="3">
    <location>
        <begin position="603"/>
        <end position="635"/>
    </location>
</feature>
<dbReference type="Proteomes" id="UP000319462">
    <property type="component" value="Chromosome 3"/>
</dbReference>
<dbReference type="Gene3D" id="3.80.10.10">
    <property type="entry name" value="Ribonuclease Inhibitor"/>
    <property type="match status" value="2"/>
</dbReference>
<dbReference type="AlphaFoldDB" id="A0A3P3YWY0"/>
<gene>
    <name evidence="4" type="ORF">LBRM2904_03.0130</name>
</gene>